<evidence type="ECO:0000256" key="6">
    <source>
        <dbReference type="SAM" id="Phobius"/>
    </source>
</evidence>
<dbReference type="OrthoDB" id="9793283at2"/>
<feature type="transmembrane region" description="Helical" evidence="6">
    <location>
        <begin position="418"/>
        <end position="437"/>
    </location>
</feature>
<feature type="transmembrane region" description="Helical" evidence="6">
    <location>
        <begin position="64"/>
        <end position="85"/>
    </location>
</feature>
<dbReference type="PANTHER" id="PTHR23520:SF5">
    <property type="entry name" value="TRANSPORTER, PUTATIVE (AFU_ORTHOLOGUE AFUA_3G04000)-RELATED"/>
    <property type="match status" value="1"/>
</dbReference>
<dbReference type="KEGG" id="kbs:EPA93_19675"/>
<dbReference type="Gene3D" id="1.20.1250.20">
    <property type="entry name" value="MFS general substrate transporter like domains"/>
    <property type="match status" value="1"/>
</dbReference>
<evidence type="ECO:0000256" key="2">
    <source>
        <dbReference type="ARBA" id="ARBA00022692"/>
    </source>
</evidence>
<dbReference type="EMBL" id="CP035758">
    <property type="protein sequence ID" value="QBD78094.1"/>
    <property type="molecule type" value="Genomic_DNA"/>
</dbReference>
<feature type="transmembrane region" description="Helical" evidence="6">
    <location>
        <begin position="263"/>
        <end position="290"/>
    </location>
</feature>
<evidence type="ECO:0000259" key="7">
    <source>
        <dbReference type="PROSITE" id="PS50850"/>
    </source>
</evidence>
<reference evidence="8 9" key="1">
    <citation type="submission" date="2019-01" db="EMBL/GenBank/DDBJ databases">
        <title>Ktedonosporobacter rubrisoli SCAWS-G2.</title>
        <authorList>
            <person name="Huang Y."/>
            <person name="Yan B."/>
        </authorList>
    </citation>
    <scope>NUCLEOTIDE SEQUENCE [LARGE SCALE GENOMIC DNA]</scope>
    <source>
        <strain evidence="8 9">SCAWS-G2</strain>
    </source>
</reference>
<feature type="transmembrane region" description="Helical" evidence="6">
    <location>
        <begin position="202"/>
        <end position="223"/>
    </location>
</feature>
<keyword evidence="4 6" id="KW-0472">Membrane</keyword>
<keyword evidence="2 6" id="KW-0812">Transmembrane</keyword>
<keyword evidence="9" id="KW-1185">Reference proteome</keyword>
<feature type="transmembrane region" description="Helical" evidence="6">
    <location>
        <begin position="297"/>
        <end position="317"/>
    </location>
</feature>
<feature type="transmembrane region" description="Helical" evidence="6">
    <location>
        <begin position="337"/>
        <end position="360"/>
    </location>
</feature>
<dbReference type="InterPro" id="IPR036259">
    <property type="entry name" value="MFS_trans_sf"/>
</dbReference>
<dbReference type="AlphaFoldDB" id="A0A4P6JRV1"/>
<name>A0A4P6JRV1_KTERU</name>
<dbReference type="GO" id="GO:0005886">
    <property type="term" value="C:plasma membrane"/>
    <property type="evidence" value="ECO:0007669"/>
    <property type="project" value="UniProtKB-SubCell"/>
</dbReference>
<sequence length="451" mass="49036">MRTQPNASDKKLDEPGSKPSRRWQISWLNRDLTLLFSGRGLRSLAQSYLAIIVPLYLARLGFDAIHLGILFTASAIASALLAASVGMLSDRFGRKLLLILISLLMTFGGIFFALSGNFIVLVIAGALGTIGRGGGAGSGGAWGPYYPAEQALIAEHVNDVQRTHVFGALSFVGVIAGALGSLLAVIPGLLQTYLSTSLLTGYRILFLLTAVIGVAMALVVVPVREQRHIATREKALSTDARPLTTHSASRTNFMGVTRSSWNLLWRFMVTNTTNGLAIGVLGSFMTYWFFRRYGVDAAQLGALFFIINIAAAIPYLLAGNLARRLGAVRTIVITRTISVILLAFIAFMPTFFLAATLYLIRMIANTLSNPVRQSYLMGIIPRQERASAAGLANFPSQVAAAISPSFAGYLMQQVALDLPLEFAAIMQALNVILYYWFFRNIHPPEESQQRK</sequence>
<comment type="subcellular location">
    <subcellularLocation>
        <location evidence="1">Cell membrane</location>
        <topology evidence="1">Multi-pass membrane protein</topology>
    </subcellularLocation>
</comment>
<dbReference type="Proteomes" id="UP000290365">
    <property type="component" value="Chromosome"/>
</dbReference>
<dbReference type="InterPro" id="IPR005829">
    <property type="entry name" value="Sugar_transporter_CS"/>
</dbReference>
<organism evidence="8 9">
    <name type="scientific">Ktedonosporobacter rubrisoli</name>
    <dbReference type="NCBI Taxonomy" id="2509675"/>
    <lineage>
        <taxon>Bacteria</taxon>
        <taxon>Bacillati</taxon>
        <taxon>Chloroflexota</taxon>
        <taxon>Ktedonobacteria</taxon>
        <taxon>Ktedonobacterales</taxon>
        <taxon>Ktedonosporobacteraceae</taxon>
        <taxon>Ktedonosporobacter</taxon>
    </lineage>
</organism>
<accession>A0A4P6JRV1</accession>
<feature type="domain" description="Major facilitator superfamily (MFS) profile" evidence="7">
    <location>
        <begin position="31"/>
        <end position="442"/>
    </location>
</feature>
<dbReference type="Pfam" id="PF07690">
    <property type="entry name" value="MFS_1"/>
    <property type="match status" value="1"/>
</dbReference>
<evidence type="ECO:0000256" key="5">
    <source>
        <dbReference type="SAM" id="MobiDB-lite"/>
    </source>
</evidence>
<protein>
    <submittedName>
        <fullName evidence="8">MFS transporter</fullName>
    </submittedName>
</protein>
<dbReference type="InterPro" id="IPR020846">
    <property type="entry name" value="MFS_dom"/>
</dbReference>
<dbReference type="PROSITE" id="PS50850">
    <property type="entry name" value="MFS"/>
    <property type="match status" value="1"/>
</dbReference>
<gene>
    <name evidence="8" type="ORF">EPA93_19675</name>
</gene>
<dbReference type="PROSITE" id="PS00216">
    <property type="entry name" value="SUGAR_TRANSPORT_1"/>
    <property type="match status" value="1"/>
</dbReference>
<evidence type="ECO:0000256" key="3">
    <source>
        <dbReference type="ARBA" id="ARBA00022989"/>
    </source>
</evidence>
<proteinExistence type="predicted"/>
<feature type="region of interest" description="Disordered" evidence="5">
    <location>
        <begin position="1"/>
        <end position="20"/>
    </location>
</feature>
<keyword evidence="3 6" id="KW-1133">Transmembrane helix</keyword>
<evidence type="ECO:0000313" key="9">
    <source>
        <dbReference type="Proteomes" id="UP000290365"/>
    </source>
</evidence>
<evidence type="ECO:0000256" key="1">
    <source>
        <dbReference type="ARBA" id="ARBA00004651"/>
    </source>
</evidence>
<dbReference type="InterPro" id="IPR011701">
    <property type="entry name" value="MFS"/>
</dbReference>
<evidence type="ECO:0000256" key="4">
    <source>
        <dbReference type="ARBA" id="ARBA00023136"/>
    </source>
</evidence>
<dbReference type="RefSeq" id="WP_129889147.1">
    <property type="nucleotide sequence ID" value="NZ_CP035758.1"/>
</dbReference>
<dbReference type="GO" id="GO:0022857">
    <property type="term" value="F:transmembrane transporter activity"/>
    <property type="evidence" value="ECO:0007669"/>
    <property type="project" value="InterPro"/>
</dbReference>
<feature type="transmembrane region" description="Helical" evidence="6">
    <location>
        <begin position="97"/>
        <end position="124"/>
    </location>
</feature>
<dbReference type="SUPFAM" id="SSF103473">
    <property type="entry name" value="MFS general substrate transporter"/>
    <property type="match status" value="1"/>
</dbReference>
<dbReference type="PANTHER" id="PTHR23520">
    <property type="entry name" value="TRANSPORTER, PUTATIVE (AFU_ORTHOLOGUE AFUA_3G04000)-RELATED"/>
    <property type="match status" value="1"/>
</dbReference>
<feature type="transmembrane region" description="Helical" evidence="6">
    <location>
        <begin position="165"/>
        <end position="190"/>
    </location>
</feature>
<evidence type="ECO:0000313" key="8">
    <source>
        <dbReference type="EMBL" id="QBD78094.1"/>
    </source>
</evidence>